<dbReference type="PRINTS" id="PR00812">
    <property type="entry name" value="BCTERIALGSPF"/>
</dbReference>
<keyword evidence="5 7" id="KW-1133">Transmembrane helix</keyword>
<evidence type="ECO:0000256" key="3">
    <source>
        <dbReference type="ARBA" id="ARBA00022475"/>
    </source>
</evidence>
<feature type="transmembrane region" description="Helical" evidence="7">
    <location>
        <begin position="221"/>
        <end position="240"/>
    </location>
</feature>
<feature type="domain" description="Type II secretion system protein GspF" evidence="8">
    <location>
        <begin position="66"/>
        <end position="188"/>
    </location>
</feature>
<dbReference type="PANTHER" id="PTHR30012">
    <property type="entry name" value="GENERAL SECRETION PATHWAY PROTEIN"/>
    <property type="match status" value="1"/>
</dbReference>
<evidence type="ECO:0000313" key="9">
    <source>
        <dbReference type="EMBL" id="MFM9413875.1"/>
    </source>
</evidence>
<evidence type="ECO:0000256" key="5">
    <source>
        <dbReference type="ARBA" id="ARBA00022989"/>
    </source>
</evidence>
<evidence type="ECO:0000256" key="4">
    <source>
        <dbReference type="ARBA" id="ARBA00022692"/>
    </source>
</evidence>
<dbReference type="RefSeq" id="WP_408977489.1">
    <property type="nucleotide sequence ID" value="NZ_JBJUVG010000007.1"/>
</dbReference>
<dbReference type="InterPro" id="IPR018076">
    <property type="entry name" value="T2SS_GspF_dom"/>
</dbReference>
<feature type="transmembrane region" description="Helical" evidence="7">
    <location>
        <begin position="165"/>
        <end position="187"/>
    </location>
</feature>
<evidence type="ECO:0000256" key="7">
    <source>
        <dbReference type="SAM" id="Phobius"/>
    </source>
</evidence>
<reference evidence="9 10" key="1">
    <citation type="journal article" date="2016" name="Int. J. Syst. Evol. Microbiol.">
        <title>Peptococcus simiae sp. nov., isolated from rhesus macaque faeces and emended description of the genus Peptococcus.</title>
        <authorList>
            <person name="Shkoporov A.N."/>
            <person name="Efimov B.A."/>
            <person name="Kondova I."/>
            <person name="Ouwerling B."/>
            <person name="Chaplin A.V."/>
            <person name="Shcherbakova V.A."/>
            <person name="Langermans J.A.M."/>
        </authorList>
    </citation>
    <scope>NUCLEOTIDE SEQUENCE [LARGE SCALE GENOMIC DNA]</scope>
    <source>
        <strain evidence="9 10">M108</strain>
    </source>
</reference>
<dbReference type="InterPro" id="IPR042094">
    <property type="entry name" value="T2SS_GspF_sf"/>
</dbReference>
<dbReference type="PANTHER" id="PTHR30012:SF0">
    <property type="entry name" value="TYPE II SECRETION SYSTEM PROTEIN F-RELATED"/>
    <property type="match status" value="1"/>
</dbReference>
<keyword evidence="4 7" id="KW-0812">Transmembrane</keyword>
<dbReference type="EMBL" id="JBJUVG010000007">
    <property type="protein sequence ID" value="MFM9413875.1"/>
    <property type="molecule type" value="Genomic_DNA"/>
</dbReference>
<sequence>MKIFKYTAMRLDGQVQEGEKAAASVTALADLLQAEGYYLLREEPLSLIDRAKRWLLIDEEALIFLLRQLAFMLKSGIPMTRALTYLEKDAPKRYSKIICQDLLRGLGKGLPIQLAWRNSALNLPPEVGDWLEIGDLTGDLSHALVAAADELAERRRFRKNLQQQLFYPALVLLLLVLFFNLLIFLILPTLARTYDQLGVALPLALKPLAGLNHLFTSPGPALALALSLPLVLLAGGLWLLHQPEARKWGQGLLRQVPGLNRLLAWRLYISFAGGLGRLLQAGVGLERGLYFLSKRQHLRPIEEGIGQVVKDLYSGQPLSRAVGQLDFVPDLAGTLLYAGEQAGNLPDALLQTADYYRDRLDIEQRFLMRIIEPVAVVLLGAMVLAVALLFFLPLLGTYDRFLG</sequence>
<dbReference type="Pfam" id="PF00482">
    <property type="entry name" value="T2SSF"/>
    <property type="match status" value="2"/>
</dbReference>
<keyword evidence="10" id="KW-1185">Reference proteome</keyword>
<keyword evidence="3" id="KW-1003">Cell membrane</keyword>
<comment type="similarity">
    <text evidence="2">Belongs to the GSP F family.</text>
</comment>
<proteinExistence type="inferred from homology"/>
<feature type="transmembrane region" description="Helical" evidence="7">
    <location>
        <begin position="374"/>
        <end position="395"/>
    </location>
</feature>
<name>A0ABW9GZ26_9FIRM</name>
<organism evidence="9 10">
    <name type="scientific">Peptococcus simiae</name>
    <dbReference type="NCBI Taxonomy" id="1643805"/>
    <lineage>
        <taxon>Bacteria</taxon>
        <taxon>Bacillati</taxon>
        <taxon>Bacillota</taxon>
        <taxon>Clostridia</taxon>
        <taxon>Eubacteriales</taxon>
        <taxon>Peptococcaceae</taxon>
        <taxon>Peptococcus</taxon>
    </lineage>
</organism>
<accession>A0ABW9GZ26</accession>
<evidence type="ECO:0000256" key="6">
    <source>
        <dbReference type="ARBA" id="ARBA00023136"/>
    </source>
</evidence>
<evidence type="ECO:0000256" key="2">
    <source>
        <dbReference type="ARBA" id="ARBA00005745"/>
    </source>
</evidence>
<protein>
    <submittedName>
        <fullName evidence="9">Type II secretion system F family protein</fullName>
    </submittedName>
</protein>
<dbReference type="InterPro" id="IPR003004">
    <property type="entry name" value="GspF/PilC"/>
</dbReference>
<feature type="domain" description="Type II secretion system protein GspF" evidence="8">
    <location>
        <begin position="275"/>
        <end position="393"/>
    </location>
</feature>
<comment type="caution">
    <text evidence="9">The sequence shown here is derived from an EMBL/GenBank/DDBJ whole genome shotgun (WGS) entry which is preliminary data.</text>
</comment>
<comment type="subcellular location">
    <subcellularLocation>
        <location evidence="1">Cell membrane</location>
        <topology evidence="1">Multi-pass membrane protein</topology>
    </subcellularLocation>
</comment>
<gene>
    <name evidence="9" type="ORF">ACKQTC_05810</name>
</gene>
<keyword evidence="6 7" id="KW-0472">Membrane</keyword>
<dbReference type="Gene3D" id="1.20.81.30">
    <property type="entry name" value="Type II secretion system (T2SS), domain F"/>
    <property type="match status" value="2"/>
</dbReference>
<dbReference type="Proteomes" id="UP001631949">
    <property type="component" value="Unassembled WGS sequence"/>
</dbReference>
<evidence type="ECO:0000256" key="1">
    <source>
        <dbReference type="ARBA" id="ARBA00004651"/>
    </source>
</evidence>
<evidence type="ECO:0000259" key="8">
    <source>
        <dbReference type="Pfam" id="PF00482"/>
    </source>
</evidence>
<evidence type="ECO:0000313" key="10">
    <source>
        <dbReference type="Proteomes" id="UP001631949"/>
    </source>
</evidence>